<gene>
    <name evidence="1" type="ORF">KsCSTR_18790</name>
</gene>
<evidence type="ECO:0000313" key="2">
    <source>
        <dbReference type="Proteomes" id="UP000501926"/>
    </source>
</evidence>
<organism evidence="1 2">
    <name type="scientific">Kuenenia stuttgartiensis</name>
    <dbReference type="NCBI Taxonomy" id="174633"/>
    <lineage>
        <taxon>Bacteria</taxon>
        <taxon>Pseudomonadati</taxon>
        <taxon>Planctomycetota</taxon>
        <taxon>Candidatus Brocadiia</taxon>
        <taxon>Candidatus Brocadiales</taxon>
        <taxon>Candidatus Brocadiaceae</taxon>
        <taxon>Candidatus Kuenenia</taxon>
    </lineage>
</organism>
<accession>A0A6G7GNT7</accession>
<protein>
    <submittedName>
        <fullName evidence="1">Uncharacterized protein</fullName>
    </submittedName>
</protein>
<reference evidence="1 2" key="1">
    <citation type="submission" date="2020-02" db="EMBL/GenBank/DDBJ databases">
        <title>Newly sequenced genome of strain CSTR1 showed variability in Candidatus Kuenenia stuttgartiensis genomes.</title>
        <authorList>
            <person name="Ding C."/>
            <person name="Adrian L."/>
        </authorList>
    </citation>
    <scope>NUCLEOTIDE SEQUENCE [LARGE SCALE GENOMIC DNA]</scope>
    <source>
        <strain evidence="1 2">CSTR1</strain>
    </source>
</reference>
<sequence length="217" mass="22553">MADEAFEVVRLVAGATAVERIVGLLLKLSSESSATESDKMGGIIISSSSSNGANPDMHLITKNTKRITIDFDGNVGVNEPNPLDACHVTKDQDGTTAMRVDNTNTGGTPPHTAYFLYDGSTKKGTMQYDNANDILEIGLIANGILKVLRNNAEKIRLDTSDNLGINGSSFGGGAKVIFAANGTAPTSNPTGGGIIYVENGALKYRGSSGTITTIANA</sequence>
<dbReference type="AlphaFoldDB" id="A0A6G7GNT7"/>
<evidence type="ECO:0000313" key="1">
    <source>
        <dbReference type="EMBL" id="QII11258.1"/>
    </source>
</evidence>
<dbReference type="Proteomes" id="UP000501926">
    <property type="component" value="Chromosome"/>
</dbReference>
<name>A0A6G7GNT7_KUEST</name>
<dbReference type="RefSeq" id="WP_164994259.1">
    <property type="nucleotide sequence ID" value="NZ_CP049055.1"/>
</dbReference>
<dbReference type="EMBL" id="CP049055">
    <property type="protein sequence ID" value="QII11258.1"/>
    <property type="molecule type" value="Genomic_DNA"/>
</dbReference>
<proteinExistence type="predicted"/>